<evidence type="ECO:0000313" key="2">
    <source>
        <dbReference type="Proteomes" id="UP001607302"/>
    </source>
</evidence>
<proteinExistence type="predicted"/>
<dbReference type="Proteomes" id="UP001607302">
    <property type="component" value="Unassembled WGS sequence"/>
</dbReference>
<gene>
    <name evidence="1" type="ORF">V1478_012159</name>
</gene>
<reference evidence="1 2" key="1">
    <citation type="journal article" date="2024" name="Ann. Entomol. Soc. Am.">
        <title>Genomic analyses of the southern and eastern yellowjacket wasps (Hymenoptera: Vespidae) reveal evolutionary signatures of social life.</title>
        <authorList>
            <person name="Catto M.A."/>
            <person name="Caine P.B."/>
            <person name="Orr S.E."/>
            <person name="Hunt B.G."/>
            <person name="Goodisman M.A.D."/>
        </authorList>
    </citation>
    <scope>NUCLEOTIDE SEQUENCE [LARGE SCALE GENOMIC DNA]</scope>
    <source>
        <strain evidence="1">233</strain>
        <tissue evidence="1">Head and thorax</tissue>
    </source>
</reference>
<dbReference type="AlphaFoldDB" id="A0ABD2ACF2"/>
<accession>A0ABD2ACF2</accession>
<organism evidence="1 2">
    <name type="scientific">Vespula squamosa</name>
    <name type="common">Southern yellow jacket</name>
    <name type="synonym">Wasp</name>
    <dbReference type="NCBI Taxonomy" id="30214"/>
    <lineage>
        <taxon>Eukaryota</taxon>
        <taxon>Metazoa</taxon>
        <taxon>Ecdysozoa</taxon>
        <taxon>Arthropoda</taxon>
        <taxon>Hexapoda</taxon>
        <taxon>Insecta</taxon>
        <taxon>Pterygota</taxon>
        <taxon>Neoptera</taxon>
        <taxon>Endopterygota</taxon>
        <taxon>Hymenoptera</taxon>
        <taxon>Apocrita</taxon>
        <taxon>Aculeata</taxon>
        <taxon>Vespoidea</taxon>
        <taxon>Vespidae</taxon>
        <taxon>Vespinae</taxon>
        <taxon>Vespula</taxon>
    </lineage>
</organism>
<dbReference type="EMBL" id="JAUDFV010000152">
    <property type="protein sequence ID" value="KAL2718283.1"/>
    <property type="molecule type" value="Genomic_DNA"/>
</dbReference>
<feature type="non-terminal residue" evidence="1">
    <location>
        <position position="141"/>
    </location>
</feature>
<name>A0ABD2ACF2_VESSQ</name>
<comment type="caution">
    <text evidence="1">The sequence shown here is derived from an EMBL/GenBank/DDBJ whole genome shotgun (WGS) entry which is preliminary data.</text>
</comment>
<protein>
    <submittedName>
        <fullName evidence="1">Uncharacterized protein</fullName>
    </submittedName>
</protein>
<keyword evidence="2" id="KW-1185">Reference proteome</keyword>
<evidence type="ECO:0000313" key="1">
    <source>
        <dbReference type="EMBL" id="KAL2718283.1"/>
    </source>
</evidence>
<sequence>MLYKGHRAFSRKLHFATLKPPQNETNTAFLRILEYSPIRYWRNVLLRLSHCVSLIFGMAKGKGMTEGSITNAAAAAAAVAANAPMAFSPATPSIYEVSMKSGDCSIACPAKLRYFEMAVVSGLRLAITSKLVFPRKAGVNG</sequence>